<feature type="disulfide bond" evidence="2">
    <location>
        <begin position="94"/>
        <end position="103"/>
    </location>
</feature>
<keyword evidence="2" id="KW-0245">EGF-like domain</keyword>
<dbReference type="Pfam" id="PF00008">
    <property type="entry name" value="EGF"/>
    <property type="match status" value="1"/>
</dbReference>
<dbReference type="PROSITE" id="PS50026">
    <property type="entry name" value="EGF_3"/>
    <property type="match status" value="1"/>
</dbReference>
<dbReference type="Gene3D" id="2.10.25.10">
    <property type="entry name" value="Laminin"/>
    <property type="match status" value="2"/>
</dbReference>
<dbReference type="SUPFAM" id="SSF57196">
    <property type="entry name" value="EGF/Laminin"/>
    <property type="match status" value="1"/>
</dbReference>
<proteinExistence type="predicted"/>
<feature type="domain" description="EGF-like" evidence="3">
    <location>
        <begin position="63"/>
        <end position="104"/>
    </location>
</feature>
<dbReference type="SMART" id="SM00179">
    <property type="entry name" value="EGF_CA"/>
    <property type="match status" value="1"/>
</dbReference>
<evidence type="ECO:0000256" key="1">
    <source>
        <dbReference type="ARBA" id="ARBA00023157"/>
    </source>
</evidence>
<accession>A0ABN7NYE8</accession>
<dbReference type="Proteomes" id="UP001153148">
    <property type="component" value="Unassembled WGS sequence"/>
</dbReference>
<reference evidence="4" key="1">
    <citation type="submission" date="2021-03" db="EMBL/GenBank/DDBJ databases">
        <authorList>
            <person name="Tran Van P."/>
        </authorList>
    </citation>
    <scope>NUCLEOTIDE SEQUENCE</scope>
</reference>
<dbReference type="PANTHER" id="PTHR24044:SF421">
    <property type="entry name" value="PROTEIN JAGGED-2"/>
    <property type="match status" value="1"/>
</dbReference>
<organism evidence="4 5">
    <name type="scientific">Timema podura</name>
    <name type="common">Walking stick</name>
    <dbReference type="NCBI Taxonomy" id="61482"/>
    <lineage>
        <taxon>Eukaryota</taxon>
        <taxon>Metazoa</taxon>
        <taxon>Ecdysozoa</taxon>
        <taxon>Arthropoda</taxon>
        <taxon>Hexapoda</taxon>
        <taxon>Insecta</taxon>
        <taxon>Pterygota</taxon>
        <taxon>Neoptera</taxon>
        <taxon>Polyneoptera</taxon>
        <taxon>Phasmatodea</taxon>
        <taxon>Timematodea</taxon>
        <taxon>Timematoidea</taxon>
        <taxon>Timematidae</taxon>
        <taxon>Timema</taxon>
    </lineage>
</organism>
<dbReference type="InterPro" id="IPR000742">
    <property type="entry name" value="EGF"/>
</dbReference>
<dbReference type="InterPro" id="IPR050906">
    <property type="entry name" value="Notch_signaling"/>
</dbReference>
<evidence type="ECO:0000259" key="3">
    <source>
        <dbReference type="PROSITE" id="PS50026"/>
    </source>
</evidence>
<dbReference type="SMART" id="SM00181">
    <property type="entry name" value="EGF"/>
    <property type="match status" value="2"/>
</dbReference>
<evidence type="ECO:0000313" key="4">
    <source>
        <dbReference type="EMBL" id="CAG2059566.1"/>
    </source>
</evidence>
<dbReference type="PROSITE" id="PS01186">
    <property type="entry name" value="EGF_2"/>
    <property type="match status" value="1"/>
</dbReference>
<protein>
    <recommendedName>
        <fullName evidence="3">EGF-like domain-containing protein</fullName>
    </recommendedName>
</protein>
<dbReference type="PROSITE" id="PS00022">
    <property type="entry name" value="EGF_1"/>
    <property type="match status" value="1"/>
</dbReference>
<sequence length="146" mass="16004">MVEWSEALTLTIDRTANDGCKVGWWGEKCDKCYAYPGCVHGKCNRPWECNCESGWGGMLCDQELTFCENNTDVCENEATCVSLTEEDGGYRCLCPEGYTGRNCEVAKFTTTSTTTMTTTTAVNENNAANVTDDENDAANVTDNEAL</sequence>
<keyword evidence="1 2" id="KW-1015">Disulfide bond</keyword>
<evidence type="ECO:0000256" key="2">
    <source>
        <dbReference type="PROSITE-ProRule" id="PRU00076"/>
    </source>
</evidence>
<name>A0ABN7NYE8_TIMPD</name>
<keyword evidence="5" id="KW-1185">Reference proteome</keyword>
<evidence type="ECO:0000313" key="5">
    <source>
        <dbReference type="Proteomes" id="UP001153148"/>
    </source>
</evidence>
<dbReference type="PANTHER" id="PTHR24044">
    <property type="entry name" value="NOTCH LIGAND FAMILY MEMBER"/>
    <property type="match status" value="1"/>
</dbReference>
<dbReference type="CDD" id="cd00054">
    <property type="entry name" value="EGF_CA"/>
    <property type="match status" value="1"/>
</dbReference>
<comment type="caution">
    <text evidence="4">The sequence shown here is derived from an EMBL/GenBank/DDBJ whole genome shotgun (WGS) entry which is preliminary data.</text>
</comment>
<dbReference type="InterPro" id="IPR001881">
    <property type="entry name" value="EGF-like_Ca-bd_dom"/>
</dbReference>
<gene>
    <name evidence="4" type="ORF">TPAB3V08_LOCUS6528</name>
</gene>
<dbReference type="EMBL" id="CAJPIN010009922">
    <property type="protein sequence ID" value="CAG2059566.1"/>
    <property type="molecule type" value="Genomic_DNA"/>
</dbReference>
<comment type="caution">
    <text evidence="2">Lacks conserved residue(s) required for the propagation of feature annotation.</text>
</comment>
<dbReference type="Pfam" id="PF21700">
    <property type="entry name" value="EGF_DL_JAG"/>
    <property type="match status" value="1"/>
</dbReference>